<dbReference type="EMBL" id="QQWG01000023">
    <property type="protein sequence ID" value="RRG19234.1"/>
    <property type="molecule type" value="Genomic_DNA"/>
</dbReference>
<evidence type="ECO:0000256" key="1">
    <source>
        <dbReference type="ARBA" id="ARBA00022729"/>
    </source>
</evidence>
<keyword evidence="5" id="KW-0255">Endonuclease</keyword>
<dbReference type="OrthoDB" id="976756at2"/>
<feature type="domain" description="LamG-like jellyroll fold" evidence="4">
    <location>
        <begin position="43"/>
        <end position="167"/>
    </location>
</feature>
<evidence type="ECO:0000313" key="6">
    <source>
        <dbReference type="Proteomes" id="UP000285794"/>
    </source>
</evidence>
<dbReference type="SUPFAM" id="SSF56219">
    <property type="entry name" value="DNase I-like"/>
    <property type="match status" value="1"/>
</dbReference>
<dbReference type="InterPro" id="IPR029456">
    <property type="entry name" value="Sialidase_N"/>
</dbReference>
<dbReference type="Gene3D" id="3.60.10.10">
    <property type="entry name" value="Endonuclease/exonuclease/phosphatase"/>
    <property type="match status" value="1"/>
</dbReference>
<dbReference type="PANTHER" id="PTHR41349">
    <property type="match status" value="1"/>
</dbReference>
<dbReference type="GO" id="GO:0005975">
    <property type="term" value="P:carbohydrate metabolic process"/>
    <property type="evidence" value="ECO:0007669"/>
    <property type="project" value="UniProtKB-ARBA"/>
</dbReference>
<name>A0A425XX72_9BACT</name>
<keyword evidence="2" id="KW-1015">Disulfide bond</keyword>
<dbReference type="PANTHER" id="PTHR41349:SF1">
    <property type="entry name" value="PROTEIN CBG08683"/>
    <property type="match status" value="1"/>
</dbReference>
<dbReference type="GO" id="GO:0004519">
    <property type="term" value="F:endonuclease activity"/>
    <property type="evidence" value="ECO:0007669"/>
    <property type="project" value="UniProtKB-KW"/>
</dbReference>
<comment type="caution">
    <text evidence="5">The sequence shown here is derived from an EMBL/GenBank/DDBJ whole genome shotgun (WGS) entry which is preliminary data.</text>
</comment>
<evidence type="ECO:0000256" key="2">
    <source>
        <dbReference type="ARBA" id="ARBA00023157"/>
    </source>
</evidence>
<proteinExistence type="predicted"/>
<dbReference type="InterPro" id="IPR005135">
    <property type="entry name" value="Endo/exonuclease/phosphatase"/>
</dbReference>
<feature type="signal peptide" evidence="3">
    <location>
        <begin position="1"/>
        <end position="18"/>
    </location>
</feature>
<keyword evidence="6" id="KW-1185">Reference proteome</keyword>
<dbReference type="Pfam" id="PF13385">
    <property type="entry name" value="Laminin_G_3"/>
    <property type="match status" value="1"/>
</dbReference>
<feature type="chain" id="PRO_5019419879" evidence="3">
    <location>
        <begin position="19"/>
        <end position="681"/>
    </location>
</feature>
<accession>A0A425XX72</accession>
<organism evidence="5 6">
    <name type="scientific">Ancylomarina euxinus</name>
    <dbReference type="NCBI Taxonomy" id="2283627"/>
    <lineage>
        <taxon>Bacteria</taxon>
        <taxon>Pseudomonadati</taxon>
        <taxon>Bacteroidota</taxon>
        <taxon>Bacteroidia</taxon>
        <taxon>Marinilabiliales</taxon>
        <taxon>Marinifilaceae</taxon>
        <taxon>Ancylomarina</taxon>
    </lineage>
</organism>
<evidence type="ECO:0000259" key="4">
    <source>
        <dbReference type="SMART" id="SM00560"/>
    </source>
</evidence>
<dbReference type="SMART" id="SM00560">
    <property type="entry name" value="LamGL"/>
    <property type="match status" value="1"/>
</dbReference>
<dbReference type="Pfam" id="PF03372">
    <property type="entry name" value="Exo_endo_phos"/>
    <property type="match status" value="1"/>
</dbReference>
<keyword evidence="5" id="KW-0540">Nuclease</keyword>
<dbReference type="Proteomes" id="UP000285794">
    <property type="component" value="Unassembled WGS sequence"/>
</dbReference>
<evidence type="ECO:0000313" key="5">
    <source>
        <dbReference type="EMBL" id="RRG19234.1"/>
    </source>
</evidence>
<dbReference type="Pfam" id="PF14873">
    <property type="entry name" value="BNR_assoc_N"/>
    <property type="match status" value="1"/>
</dbReference>
<dbReference type="InterPro" id="IPR013320">
    <property type="entry name" value="ConA-like_dom_sf"/>
</dbReference>
<keyword evidence="1 3" id="KW-0732">Signal</keyword>
<dbReference type="AlphaFoldDB" id="A0A425XX72"/>
<reference evidence="5 6" key="1">
    <citation type="submission" date="2018-07" db="EMBL/GenBank/DDBJ databases">
        <title>Draft genome sequence of Ancylomarina sp. M1P.</title>
        <authorList>
            <person name="Yadav S."/>
            <person name="Villanueva L."/>
            <person name="Damste J.S.S."/>
        </authorList>
    </citation>
    <scope>NUCLEOTIDE SEQUENCE [LARGE SCALE GENOMIC DNA]</scope>
    <source>
        <strain evidence="5 6">M1P</strain>
    </source>
</reference>
<dbReference type="GO" id="GO:0004553">
    <property type="term" value="F:hydrolase activity, hydrolyzing O-glycosyl compounds"/>
    <property type="evidence" value="ECO:0007669"/>
    <property type="project" value="UniProtKB-ARBA"/>
</dbReference>
<dbReference type="Gene3D" id="2.60.120.200">
    <property type="match status" value="1"/>
</dbReference>
<sequence length="681" mass="76923">MKFLLIFLACLSFTLGKAQQINYALELDGLDNDLRIGMDTINTHWTLEAWIKGNDNNWREQEVIIGGGEYANLDDYDYYPLVIRNGRVHSNFANISSTTILDSNWHHIAVTCNGKTTSLYLDGVEEASANKATSIIPGCVGSNTEKDKTFAGLIDEVRIWEQALSSKEINKWKNRALDAEHPAFSNLKGYYTFDDYQKEMSVNLVGRSVEPYHLIITRIDKYGTVPLAKHMVNRNPHFKKWDKNMKLFSAVCQHTEWDSDQGAKDEQLIKLRLVVHGDGSALKLRELNLDFSETDVLSDISKVRVYYTGKSAHSSLKEKLFEIDRFKSAKVKFTKSASEAKVLSAGINYFLVTIDVKPNAEIGHALDAKVSSFKLNNKVYVPQDGSSIIKKEVNSNSTNNPNIYRVLSWNIWHGGRHLGDVGPQRVKDIVKATNADVVLMQESYGSQKMIADSAGYLLYTPGNKDNLAIHSKQDQFEPIDSKVSTFKSIGIKTKAENKQMLAVFDWWLPYAYRPEYTSVYLNQGLDTNIWIDEDKALAVADAEKIISLEIDSIVTDLKMPVIVGGDFNTFSHQDWTKEAAEIHYGYGPVDFPTSHTMLNHGFIDSYRERNPNEVTHPGGTWAASMGFLNARIDFIYYKGDHITTQASKIIRNPKEIDDVWPGDHAAVLSTFRLMDKKLVNK</sequence>
<dbReference type="RefSeq" id="WP_125031944.1">
    <property type="nucleotide sequence ID" value="NZ_JAPXVP010000020.1"/>
</dbReference>
<dbReference type="InterPro" id="IPR006558">
    <property type="entry name" value="LamG-like"/>
</dbReference>
<keyword evidence="5" id="KW-0378">Hydrolase</keyword>
<gene>
    <name evidence="5" type="ORF">DWB61_16225</name>
</gene>
<dbReference type="SUPFAM" id="SSF49899">
    <property type="entry name" value="Concanavalin A-like lectins/glucanases"/>
    <property type="match status" value="1"/>
</dbReference>
<dbReference type="InterPro" id="IPR036691">
    <property type="entry name" value="Endo/exonu/phosph_ase_sf"/>
</dbReference>
<protein>
    <submittedName>
        <fullName evidence="5">Endonuclease</fullName>
    </submittedName>
</protein>
<evidence type="ECO:0000256" key="3">
    <source>
        <dbReference type="SAM" id="SignalP"/>
    </source>
</evidence>
<dbReference type="Gene3D" id="2.60.40.1290">
    <property type="match status" value="2"/>
</dbReference>